<accession>A0A4C1UXY4</accession>
<evidence type="ECO:0000313" key="2">
    <source>
        <dbReference type="Proteomes" id="UP000299102"/>
    </source>
</evidence>
<dbReference type="EMBL" id="BGZK01000242">
    <property type="protein sequence ID" value="GBP31139.1"/>
    <property type="molecule type" value="Genomic_DNA"/>
</dbReference>
<sequence length="113" mass="12423">MSESSGIPLYPQLDTLLLPKRSRDALSPSLNNLFLPKRDVRELPMRTVAAWGLQFNSLCLNNPISNEDIKPAFPHTVVTVTSSATTVVGGLRLAWMAQLPSPLGLKSKVRGRR</sequence>
<protein>
    <submittedName>
        <fullName evidence="1">Uncharacterized protein</fullName>
    </submittedName>
</protein>
<proteinExistence type="predicted"/>
<reference evidence="1 2" key="1">
    <citation type="journal article" date="2019" name="Commun. Biol.">
        <title>The bagworm genome reveals a unique fibroin gene that provides high tensile strength.</title>
        <authorList>
            <person name="Kono N."/>
            <person name="Nakamura H."/>
            <person name="Ohtoshi R."/>
            <person name="Tomita M."/>
            <person name="Numata K."/>
            <person name="Arakawa K."/>
        </authorList>
    </citation>
    <scope>NUCLEOTIDE SEQUENCE [LARGE SCALE GENOMIC DNA]</scope>
</reference>
<keyword evidence="2" id="KW-1185">Reference proteome</keyword>
<name>A0A4C1UXY4_EUMVA</name>
<comment type="caution">
    <text evidence="1">The sequence shown here is derived from an EMBL/GenBank/DDBJ whole genome shotgun (WGS) entry which is preliminary data.</text>
</comment>
<organism evidence="1 2">
    <name type="scientific">Eumeta variegata</name>
    <name type="common">Bagworm moth</name>
    <name type="synonym">Eumeta japonica</name>
    <dbReference type="NCBI Taxonomy" id="151549"/>
    <lineage>
        <taxon>Eukaryota</taxon>
        <taxon>Metazoa</taxon>
        <taxon>Ecdysozoa</taxon>
        <taxon>Arthropoda</taxon>
        <taxon>Hexapoda</taxon>
        <taxon>Insecta</taxon>
        <taxon>Pterygota</taxon>
        <taxon>Neoptera</taxon>
        <taxon>Endopterygota</taxon>
        <taxon>Lepidoptera</taxon>
        <taxon>Glossata</taxon>
        <taxon>Ditrysia</taxon>
        <taxon>Tineoidea</taxon>
        <taxon>Psychidae</taxon>
        <taxon>Oiketicinae</taxon>
        <taxon>Eumeta</taxon>
    </lineage>
</organism>
<evidence type="ECO:0000313" key="1">
    <source>
        <dbReference type="EMBL" id="GBP31139.1"/>
    </source>
</evidence>
<dbReference type="AlphaFoldDB" id="A0A4C1UXY4"/>
<gene>
    <name evidence="1" type="ORF">EVAR_21577_1</name>
</gene>
<dbReference type="Proteomes" id="UP000299102">
    <property type="component" value="Unassembled WGS sequence"/>
</dbReference>